<dbReference type="OrthoDB" id="5189108at2"/>
<evidence type="ECO:0000256" key="1">
    <source>
        <dbReference type="ARBA" id="ARBA00004651"/>
    </source>
</evidence>
<keyword evidence="4 5" id="KW-0472">Membrane</keyword>
<keyword evidence="8" id="KW-1185">Reference proteome</keyword>
<dbReference type="Pfam" id="PF07690">
    <property type="entry name" value="MFS_1"/>
    <property type="match status" value="1"/>
</dbReference>
<feature type="transmembrane region" description="Helical" evidence="5">
    <location>
        <begin position="316"/>
        <end position="334"/>
    </location>
</feature>
<dbReference type="PANTHER" id="PTHR23531:SF1">
    <property type="entry name" value="QUINOLENE RESISTANCE PROTEIN NORA"/>
    <property type="match status" value="1"/>
</dbReference>
<evidence type="ECO:0000256" key="2">
    <source>
        <dbReference type="ARBA" id="ARBA00022692"/>
    </source>
</evidence>
<dbReference type="EMBL" id="PKIZ01000017">
    <property type="protein sequence ID" value="PKZ41184.1"/>
    <property type="molecule type" value="Genomic_DNA"/>
</dbReference>
<dbReference type="InterPro" id="IPR020846">
    <property type="entry name" value="MFS_dom"/>
</dbReference>
<dbReference type="GO" id="GO:0005886">
    <property type="term" value="C:plasma membrane"/>
    <property type="evidence" value="ECO:0007669"/>
    <property type="project" value="UniProtKB-SubCell"/>
</dbReference>
<evidence type="ECO:0000256" key="4">
    <source>
        <dbReference type="ARBA" id="ARBA00023136"/>
    </source>
</evidence>
<dbReference type="Gene3D" id="1.20.1250.20">
    <property type="entry name" value="MFS general substrate transporter like domains"/>
    <property type="match status" value="1"/>
</dbReference>
<feature type="transmembrane region" description="Helical" evidence="5">
    <location>
        <begin position="355"/>
        <end position="377"/>
    </location>
</feature>
<dbReference type="SUPFAM" id="SSF103473">
    <property type="entry name" value="MFS general substrate transporter"/>
    <property type="match status" value="1"/>
</dbReference>
<feature type="transmembrane region" description="Helical" evidence="5">
    <location>
        <begin position="279"/>
        <end position="304"/>
    </location>
</feature>
<reference evidence="7 8" key="1">
    <citation type="submission" date="2017-12" db="EMBL/GenBank/DDBJ databases">
        <title>Phylogenetic diversity of female urinary microbiome.</title>
        <authorList>
            <person name="Thomas-White K."/>
            <person name="Wolfe A.J."/>
        </authorList>
    </citation>
    <scope>NUCLEOTIDE SEQUENCE [LARGE SCALE GENOMIC DNA]</scope>
    <source>
        <strain evidence="7 8">UMB1298</strain>
    </source>
</reference>
<feature type="transmembrane region" description="Helical" evidence="5">
    <location>
        <begin position="20"/>
        <end position="45"/>
    </location>
</feature>
<comment type="subcellular location">
    <subcellularLocation>
        <location evidence="1">Cell membrane</location>
        <topology evidence="1">Multi-pass membrane protein</topology>
    </subcellularLocation>
</comment>
<feature type="transmembrane region" description="Helical" evidence="5">
    <location>
        <begin position="248"/>
        <end position="267"/>
    </location>
</feature>
<organism evidence="7 8">
    <name type="scientific">Kytococcus schroeteri</name>
    <dbReference type="NCBI Taxonomy" id="138300"/>
    <lineage>
        <taxon>Bacteria</taxon>
        <taxon>Bacillati</taxon>
        <taxon>Actinomycetota</taxon>
        <taxon>Actinomycetes</taxon>
        <taxon>Micrococcales</taxon>
        <taxon>Kytococcaceae</taxon>
        <taxon>Kytococcus</taxon>
    </lineage>
</organism>
<comment type="caution">
    <text evidence="7">The sequence shown here is derived from an EMBL/GenBank/DDBJ whole genome shotgun (WGS) entry which is preliminary data.</text>
</comment>
<sequence>MSDSPRTPHTPAEGLFTPSYLWMLVGIVGAFVNFALLLPVVPAWAEHLGASPAGVGASTTVMMGACVAAQLAMPWLLARVGYVRPYVAGLVLMGAPALALPWTTELWGVHLVQALRGVGFGLLVVSGSALSASLAQPRLRGRAVGMYGVALAAAQIPALPAGLPLVHGAGWSTVFWLAGGAAVLVAPLAARIRQRQAPPEELAPAAAAAEGLPARRRWATPAVVLFASSLAFGAAGTFLGIGLQDTRAVFWALLVVSAGQMVGRAWAGAFSDRRGVGPLLAPMTVLSVLGVALMAAAMTGPGALPGWLPAELSSDLVAVLGAACFGVGFGALQNDTFVLMVERAGPARLGSASTVWNVGYDAGTGLGSMVVGALAVATGLAGGFGLLALGALLTVPLALGVAATEARLRRAPAAS</sequence>
<dbReference type="InterPro" id="IPR052714">
    <property type="entry name" value="MFS_Exporter"/>
</dbReference>
<dbReference type="Proteomes" id="UP000234206">
    <property type="component" value="Unassembled WGS sequence"/>
</dbReference>
<evidence type="ECO:0000259" key="6">
    <source>
        <dbReference type="PROSITE" id="PS50850"/>
    </source>
</evidence>
<keyword evidence="3 5" id="KW-1133">Transmembrane helix</keyword>
<dbReference type="PANTHER" id="PTHR23531">
    <property type="entry name" value="QUINOLENE RESISTANCE PROTEIN NORA"/>
    <property type="match status" value="1"/>
</dbReference>
<evidence type="ECO:0000313" key="8">
    <source>
        <dbReference type="Proteomes" id="UP000234206"/>
    </source>
</evidence>
<keyword evidence="2 5" id="KW-0812">Transmembrane</keyword>
<name>A0A2I1P970_9MICO</name>
<dbReference type="InterPro" id="IPR011701">
    <property type="entry name" value="MFS"/>
</dbReference>
<feature type="transmembrane region" description="Helical" evidence="5">
    <location>
        <begin position="57"/>
        <end position="78"/>
    </location>
</feature>
<feature type="transmembrane region" description="Helical" evidence="5">
    <location>
        <begin position="85"/>
        <end position="102"/>
    </location>
</feature>
<evidence type="ECO:0000256" key="3">
    <source>
        <dbReference type="ARBA" id="ARBA00022989"/>
    </source>
</evidence>
<feature type="domain" description="Major facilitator superfamily (MFS) profile" evidence="6">
    <location>
        <begin position="19"/>
        <end position="409"/>
    </location>
</feature>
<dbReference type="GO" id="GO:0022857">
    <property type="term" value="F:transmembrane transporter activity"/>
    <property type="evidence" value="ECO:0007669"/>
    <property type="project" value="InterPro"/>
</dbReference>
<accession>A0A2I1P970</accession>
<evidence type="ECO:0000256" key="5">
    <source>
        <dbReference type="SAM" id="Phobius"/>
    </source>
</evidence>
<proteinExistence type="predicted"/>
<dbReference type="PROSITE" id="PS50850">
    <property type="entry name" value="MFS"/>
    <property type="match status" value="1"/>
</dbReference>
<protein>
    <submittedName>
        <fullName evidence="7">MFS transporter</fullName>
    </submittedName>
</protein>
<feature type="transmembrane region" description="Helical" evidence="5">
    <location>
        <begin position="169"/>
        <end position="190"/>
    </location>
</feature>
<feature type="transmembrane region" description="Helical" evidence="5">
    <location>
        <begin position="383"/>
        <end position="403"/>
    </location>
</feature>
<evidence type="ECO:0000313" key="7">
    <source>
        <dbReference type="EMBL" id="PKZ41184.1"/>
    </source>
</evidence>
<dbReference type="AlphaFoldDB" id="A0A2I1P970"/>
<dbReference type="InterPro" id="IPR036259">
    <property type="entry name" value="MFS_trans_sf"/>
</dbReference>
<feature type="transmembrane region" description="Helical" evidence="5">
    <location>
        <begin position="114"/>
        <end position="132"/>
    </location>
</feature>
<dbReference type="RefSeq" id="WP_101849901.1">
    <property type="nucleotide sequence ID" value="NZ_PKIZ01000017.1"/>
</dbReference>
<gene>
    <name evidence="7" type="ORF">CYJ76_09020</name>
</gene>
<feature type="transmembrane region" description="Helical" evidence="5">
    <location>
        <begin position="222"/>
        <end position="242"/>
    </location>
</feature>
<feature type="transmembrane region" description="Helical" evidence="5">
    <location>
        <begin position="144"/>
        <end position="163"/>
    </location>
</feature>